<feature type="domain" description="CBS" evidence="2">
    <location>
        <begin position="18"/>
        <end position="75"/>
    </location>
</feature>
<evidence type="ECO:0000313" key="3">
    <source>
        <dbReference type="EMBL" id="MBT0771610.1"/>
    </source>
</evidence>
<dbReference type="InterPro" id="IPR046342">
    <property type="entry name" value="CBS_dom_sf"/>
</dbReference>
<dbReference type="RefSeq" id="WP_214157975.1">
    <property type="nucleotide sequence ID" value="NZ_JAHBAY010000009.1"/>
</dbReference>
<evidence type="ECO:0000259" key="2">
    <source>
        <dbReference type="PROSITE" id="PS51371"/>
    </source>
</evidence>
<comment type="caution">
    <text evidence="3">The sequence shown here is derived from an EMBL/GenBank/DDBJ whole genome shotgun (WGS) entry which is preliminary data.</text>
</comment>
<accession>A0ABS5TKR9</accession>
<reference evidence="3 4" key="1">
    <citation type="submission" date="2021-05" db="EMBL/GenBank/DDBJ databases">
        <title>Kineosporia and Streptomyces sp. nov. two new marine actinobacteria isolated from Coral.</title>
        <authorList>
            <person name="Buangrab K."/>
            <person name="Sutthacheep M."/>
            <person name="Yeemin T."/>
            <person name="Harunari E."/>
            <person name="Igarashi Y."/>
            <person name="Kanchanasin P."/>
            <person name="Tanasupawat S."/>
            <person name="Phongsopitanun W."/>
        </authorList>
    </citation>
    <scope>NUCLEOTIDE SEQUENCE [LARGE SCALE GENOMIC DNA]</scope>
    <source>
        <strain evidence="3 4">J2-2</strain>
    </source>
</reference>
<protein>
    <submittedName>
        <fullName evidence="3">CBS domain-containing protein</fullName>
    </submittedName>
</protein>
<gene>
    <name evidence="3" type="ORF">KIH74_21910</name>
</gene>
<proteinExistence type="predicted"/>
<dbReference type="InterPro" id="IPR000644">
    <property type="entry name" value="CBS_dom"/>
</dbReference>
<organism evidence="3 4">
    <name type="scientific">Kineosporia corallincola</name>
    <dbReference type="NCBI Taxonomy" id="2835133"/>
    <lineage>
        <taxon>Bacteria</taxon>
        <taxon>Bacillati</taxon>
        <taxon>Actinomycetota</taxon>
        <taxon>Actinomycetes</taxon>
        <taxon>Kineosporiales</taxon>
        <taxon>Kineosporiaceae</taxon>
        <taxon>Kineosporia</taxon>
    </lineage>
</organism>
<dbReference type="SUPFAM" id="SSF54631">
    <property type="entry name" value="CBS-domain pair"/>
    <property type="match status" value="1"/>
</dbReference>
<dbReference type="EMBL" id="JAHBAY010000009">
    <property type="protein sequence ID" value="MBT0771610.1"/>
    <property type="molecule type" value="Genomic_DNA"/>
</dbReference>
<dbReference type="Gene3D" id="3.10.580.10">
    <property type="entry name" value="CBS-domain"/>
    <property type="match status" value="1"/>
</dbReference>
<keyword evidence="4" id="KW-1185">Reference proteome</keyword>
<name>A0ABS5TKR9_9ACTN</name>
<keyword evidence="1" id="KW-0129">CBS domain</keyword>
<dbReference type="Proteomes" id="UP001197247">
    <property type="component" value="Unassembled WGS sequence"/>
</dbReference>
<evidence type="ECO:0000256" key="1">
    <source>
        <dbReference type="PROSITE-ProRule" id="PRU00703"/>
    </source>
</evidence>
<dbReference type="PROSITE" id="PS51371">
    <property type="entry name" value="CBS"/>
    <property type="match status" value="1"/>
</dbReference>
<sequence>MASTQDGMLDRLTVADVMLRRPKTLPAGATVAQARAAFLDDHVHLLLLVDGQDRLTGTLQRDDIPDSAAGTERTIGYLSTAADRTVGPALCAEDARQLLLAAGQRRRAVVDPGGRLIGLLALKRRLTGFCSAADVASRAAEREGLLASGR</sequence>
<evidence type="ECO:0000313" key="4">
    <source>
        <dbReference type="Proteomes" id="UP001197247"/>
    </source>
</evidence>
<dbReference type="Pfam" id="PF00571">
    <property type="entry name" value="CBS"/>
    <property type="match status" value="1"/>
</dbReference>